<evidence type="ECO:0000313" key="4">
    <source>
        <dbReference type="Proteomes" id="UP001324634"/>
    </source>
</evidence>
<dbReference type="AlphaFoldDB" id="A0AAX4HTR8"/>
<reference evidence="3 4" key="1">
    <citation type="submission" date="2023-11" db="EMBL/GenBank/DDBJ databases">
        <title>Peredibacter starrii A3.12.</title>
        <authorList>
            <person name="Mitchell R.J."/>
        </authorList>
    </citation>
    <scope>NUCLEOTIDE SEQUENCE [LARGE SCALE GENOMIC DNA]</scope>
    <source>
        <strain evidence="3 4">A3.12</strain>
    </source>
</reference>
<keyword evidence="4" id="KW-1185">Reference proteome</keyword>
<organism evidence="3 4">
    <name type="scientific">Peredibacter starrii</name>
    <dbReference type="NCBI Taxonomy" id="28202"/>
    <lineage>
        <taxon>Bacteria</taxon>
        <taxon>Pseudomonadati</taxon>
        <taxon>Bdellovibrionota</taxon>
        <taxon>Bacteriovoracia</taxon>
        <taxon>Bacteriovoracales</taxon>
        <taxon>Bacteriovoracaceae</taxon>
        <taxon>Peredibacter</taxon>
    </lineage>
</organism>
<dbReference type="InterPro" id="IPR013096">
    <property type="entry name" value="Cupin_2"/>
</dbReference>
<dbReference type="Proteomes" id="UP001324634">
    <property type="component" value="Chromosome"/>
</dbReference>
<dbReference type="RefSeq" id="WP_321398904.1">
    <property type="nucleotide sequence ID" value="NZ_CP139487.1"/>
</dbReference>
<dbReference type="EMBL" id="CP139487">
    <property type="protein sequence ID" value="WPU66563.1"/>
    <property type="molecule type" value="Genomic_DNA"/>
</dbReference>
<sequence length="157" mass="17406">MKAYQILAVAVCLTLNLSYAEDISITKEKSREEQKGPEAYFTGKATIKPLFTSPVPARTQGASVKFEAGARTAWHSHPLGQTLIVTDGEGYVQEKDGKVHRIKKGDVVWTPPGVKHWHGAGQRSSMTHLAIQESLDGKVVEWMEKVTDAEYKEVKNK</sequence>
<dbReference type="PANTHER" id="PTHR43698">
    <property type="entry name" value="RIBD C-TERMINAL DOMAIN CONTAINING PROTEIN"/>
    <property type="match status" value="1"/>
</dbReference>
<name>A0AAX4HTR8_9BACT</name>
<evidence type="ECO:0000313" key="3">
    <source>
        <dbReference type="EMBL" id="WPU66563.1"/>
    </source>
</evidence>
<accession>A0AAX4HTR8</accession>
<protein>
    <submittedName>
        <fullName evidence="3">Cupin domain-containing protein</fullName>
    </submittedName>
</protein>
<dbReference type="InterPro" id="IPR011051">
    <property type="entry name" value="RmlC_Cupin_sf"/>
</dbReference>
<feature type="signal peptide" evidence="1">
    <location>
        <begin position="1"/>
        <end position="20"/>
    </location>
</feature>
<evidence type="ECO:0000259" key="2">
    <source>
        <dbReference type="Pfam" id="PF07883"/>
    </source>
</evidence>
<dbReference type="CDD" id="cd02233">
    <property type="entry name" value="cupin_HNL-like"/>
    <property type="match status" value="1"/>
</dbReference>
<dbReference type="Gene3D" id="2.60.120.10">
    <property type="entry name" value="Jelly Rolls"/>
    <property type="match status" value="1"/>
</dbReference>
<dbReference type="SUPFAM" id="SSF51182">
    <property type="entry name" value="RmlC-like cupins"/>
    <property type="match status" value="1"/>
</dbReference>
<dbReference type="KEGG" id="psti:SOO65_07375"/>
<feature type="chain" id="PRO_5043332255" evidence="1">
    <location>
        <begin position="21"/>
        <end position="157"/>
    </location>
</feature>
<evidence type="ECO:0000256" key="1">
    <source>
        <dbReference type="SAM" id="SignalP"/>
    </source>
</evidence>
<dbReference type="InterPro" id="IPR047263">
    <property type="entry name" value="HNL-like_cupin"/>
</dbReference>
<keyword evidence="1" id="KW-0732">Signal</keyword>
<gene>
    <name evidence="3" type="ORF">SOO65_07375</name>
</gene>
<feature type="domain" description="Cupin type-2" evidence="2">
    <location>
        <begin position="64"/>
        <end position="120"/>
    </location>
</feature>
<proteinExistence type="predicted"/>
<dbReference type="InterPro" id="IPR014710">
    <property type="entry name" value="RmlC-like_jellyroll"/>
</dbReference>
<dbReference type="Pfam" id="PF07883">
    <property type="entry name" value="Cupin_2"/>
    <property type="match status" value="1"/>
</dbReference>
<dbReference type="PANTHER" id="PTHR43698:SF1">
    <property type="entry name" value="BLL4564 PROTEIN"/>
    <property type="match status" value="1"/>
</dbReference>